<gene>
    <name evidence="1" type="ORF">DFP90_11750</name>
</gene>
<accession>A0A3D9H5C1</accession>
<evidence type="ECO:0000313" key="1">
    <source>
        <dbReference type="EMBL" id="RED44146.1"/>
    </source>
</evidence>
<evidence type="ECO:0000313" key="2">
    <source>
        <dbReference type="Proteomes" id="UP000256845"/>
    </source>
</evidence>
<keyword evidence="2" id="KW-1185">Reference proteome</keyword>
<dbReference type="EMBL" id="QRDW01000017">
    <property type="protein sequence ID" value="RED44146.1"/>
    <property type="molecule type" value="Genomic_DNA"/>
</dbReference>
<sequence length="80" mass="8799">MRNQTHIDAWCANLKACLQQMPSNVELLVREGGGFDVFRLGDMKKASENDDPEFSSIEAVGSAYPGAKVGNRISGRDNHF</sequence>
<protein>
    <submittedName>
        <fullName evidence="1">Uncharacterized protein</fullName>
    </submittedName>
</protein>
<dbReference type="Proteomes" id="UP000256845">
    <property type="component" value="Unassembled WGS sequence"/>
</dbReference>
<comment type="caution">
    <text evidence="1">The sequence shown here is derived from an EMBL/GenBank/DDBJ whole genome shotgun (WGS) entry which is preliminary data.</text>
</comment>
<name>A0A3D9H5C1_9PROT</name>
<dbReference type="RefSeq" id="WP_115939399.1">
    <property type="nucleotide sequence ID" value="NZ_QRDW01000017.1"/>
</dbReference>
<dbReference type="AlphaFoldDB" id="A0A3D9H5C1"/>
<reference evidence="1 2" key="1">
    <citation type="submission" date="2018-07" db="EMBL/GenBank/DDBJ databases">
        <title>Genomic Encyclopedia of Type Strains, Phase III (KMG-III): the genomes of soil and plant-associated and newly described type strains.</title>
        <authorList>
            <person name="Whitman W."/>
        </authorList>
    </citation>
    <scope>NUCLEOTIDE SEQUENCE [LARGE SCALE GENOMIC DNA]</scope>
    <source>
        <strain evidence="1 2">CECT 8488</strain>
    </source>
</reference>
<proteinExistence type="predicted"/>
<organism evidence="1 2">
    <name type="scientific">Aestuariispira insulae</name>
    <dbReference type="NCBI Taxonomy" id="1461337"/>
    <lineage>
        <taxon>Bacteria</taxon>
        <taxon>Pseudomonadati</taxon>
        <taxon>Pseudomonadota</taxon>
        <taxon>Alphaproteobacteria</taxon>
        <taxon>Rhodospirillales</taxon>
        <taxon>Kiloniellaceae</taxon>
        <taxon>Aestuariispira</taxon>
    </lineage>
</organism>